<dbReference type="PROSITE" id="PS01186">
    <property type="entry name" value="EGF_2"/>
    <property type="match status" value="2"/>
</dbReference>
<dbReference type="SMART" id="SM00179">
    <property type="entry name" value="EGF_CA"/>
    <property type="match status" value="3"/>
</dbReference>
<feature type="domain" description="VWFA" evidence="8">
    <location>
        <begin position="1"/>
        <end position="162"/>
    </location>
</feature>
<dbReference type="AlphaFoldDB" id="A0AA89BWW0"/>
<feature type="domain" description="EGF-like" evidence="7">
    <location>
        <begin position="208"/>
        <end position="245"/>
    </location>
</feature>
<dbReference type="InterPro" id="IPR050525">
    <property type="entry name" value="ECM_Assembly_Org"/>
</dbReference>
<feature type="disulfide bond" evidence="6">
    <location>
        <begin position="273"/>
        <end position="282"/>
    </location>
</feature>
<gene>
    <name evidence="9" type="ORF">FSP39_004945</name>
</gene>
<protein>
    <submittedName>
        <fullName evidence="9">Uncharacterized protein</fullName>
    </submittedName>
</protein>
<feature type="disulfide bond" evidence="6">
    <location>
        <begin position="235"/>
        <end position="244"/>
    </location>
</feature>
<keyword evidence="1 6" id="KW-0245">EGF-like domain</keyword>
<keyword evidence="4 6" id="KW-1015">Disulfide bond</keyword>
<evidence type="ECO:0000256" key="4">
    <source>
        <dbReference type="ARBA" id="ARBA00023157"/>
    </source>
</evidence>
<dbReference type="InterPro" id="IPR009030">
    <property type="entry name" value="Growth_fac_rcpt_cys_sf"/>
</dbReference>
<feature type="domain" description="EGF-like" evidence="7">
    <location>
        <begin position="247"/>
        <end position="283"/>
    </location>
</feature>
<dbReference type="SUPFAM" id="SSF53300">
    <property type="entry name" value="vWA-like"/>
    <property type="match status" value="3"/>
</dbReference>
<dbReference type="CDD" id="cd00054">
    <property type="entry name" value="EGF_CA"/>
    <property type="match status" value="2"/>
</dbReference>
<evidence type="ECO:0000259" key="8">
    <source>
        <dbReference type="PROSITE" id="PS50234"/>
    </source>
</evidence>
<keyword evidence="2" id="KW-0732">Signal</keyword>
<dbReference type="Pfam" id="PF07645">
    <property type="entry name" value="EGF_CA"/>
    <property type="match status" value="2"/>
</dbReference>
<dbReference type="InterPro" id="IPR036465">
    <property type="entry name" value="vWFA_dom_sf"/>
</dbReference>
<dbReference type="FunFam" id="2.10.25.10:FF:000321">
    <property type="entry name" value="Protein delta homolog 1"/>
    <property type="match status" value="1"/>
</dbReference>
<dbReference type="Pfam" id="PF00092">
    <property type="entry name" value="VWA"/>
    <property type="match status" value="3"/>
</dbReference>
<keyword evidence="3" id="KW-0677">Repeat</keyword>
<dbReference type="SMART" id="SM00181">
    <property type="entry name" value="EGF"/>
    <property type="match status" value="3"/>
</dbReference>
<dbReference type="PROSITE" id="PS50234">
    <property type="entry name" value="VWFA"/>
    <property type="match status" value="3"/>
</dbReference>
<dbReference type="PRINTS" id="PR00010">
    <property type="entry name" value="EGFBLOOD"/>
</dbReference>
<keyword evidence="5" id="KW-0325">Glycoprotein</keyword>
<dbReference type="PROSITE" id="PS00022">
    <property type="entry name" value="EGF_1"/>
    <property type="match status" value="3"/>
</dbReference>
<dbReference type="InterPro" id="IPR000152">
    <property type="entry name" value="EGF-type_Asp/Asn_hydroxyl_site"/>
</dbReference>
<dbReference type="SMART" id="SM00327">
    <property type="entry name" value="VWA"/>
    <property type="match status" value="3"/>
</dbReference>
<proteinExistence type="predicted"/>
<dbReference type="Proteomes" id="UP001186944">
    <property type="component" value="Unassembled WGS sequence"/>
</dbReference>
<dbReference type="InterPro" id="IPR002035">
    <property type="entry name" value="VWF_A"/>
</dbReference>
<dbReference type="Gene3D" id="3.40.50.410">
    <property type="entry name" value="von Willebrand factor, type A domain"/>
    <property type="match status" value="3"/>
</dbReference>
<feature type="domain" description="EGF-like" evidence="7">
    <location>
        <begin position="170"/>
        <end position="206"/>
    </location>
</feature>
<dbReference type="InterPro" id="IPR000742">
    <property type="entry name" value="EGF"/>
</dbReference>
<dbReference type="PROSITE" id="PS50026">
    <property type="entry name" value="EGF_3"/>
    <property type="match status" value="3"/>
</dbReference>
<accession>A0AA89BWW0</accession>
<dbReference type="PROSITE" id="PS00010">
    <property type="entry name" value="ASX_HYDROXYL"/>
    <property type="match status" value="2"/>
</dbReference>
<dbReference type="InterPro" id="IPR001881">
    <property type="entry name" value="EGF-like_Ca-bd_dom"/>
</dbReference>
<dbReference type="CDD" id="cd01450">
    <property type="entry name" value="vWFA_subfamily_ECM"/>
    <property type="match status" value="2"/>
</dbReference>
<name>A0AA89BWW0_PINIB</name>
<comment type="caution">
    <text evidence="6">Lacks conserved residue(s) required for the propagation of feature annotation.</text>
</comment>
<reference evidence="9" key="1">
    <citation type="submission" date="2019-08" db="EMBL/GenBank/DDBJ databases">
        <title>The improved chromosome-level genome for the pearl oyster Pinctada fucata martensii using PacBio sequencing and Hi-C.</title>
        <authorList>
            <person name="Zheng Z."/>
        </authorList>
    </citation>
    <scope>NUCLEOTIDE SEQUENCE</scope>
    <source>
        <strain evidence="9">ZZ-2019</strain>
        <tissue evidence="9">Adductor muscle</tissue>
    </source>
</reference>
<feature type="domain" description="VWFA" evidence="8">
    <location>
        <begin position="487"/>
        <end position="668"/>
    </location>
</feature>
<evidence type="ECO:0000256" key="3">
    <source>
        <dbReference type="ARBA" id="ARBA00022737"/>
    </source>
</evidence>
<dbReference type="EMBL" id="VSWD01000006">
    <property type="protein sequence ID" value="KAK3099469.1"/>
    <property type="molecule type" value="Genomic_DNA"/>
</dbReference>
<evidence type="ECO:0000313" key="10">
    <source>
        <dbReference type="Proteomes" id="UP001186944"/>
    </source>
</evidence>
<evidence type="ECO:0000256" key="1">
    <source>
        <dbReference type="ARBA" id="ARBA00022536"/>
    </source>
</evidence>
<dbReference type="InterPro" id="IPR018097">
    <property type="entry name" value="EGF_Ca-bd_CS"/>
</dbReference>
<dbReference type="GO" id="GO:0005509">
    <property type="term" value="F:calcium ion binding"/>
    <property type="evidence" value="ECO:0007669"/>
    <property type="project" value="InterPro"/>
</dbReference>
<feature type="disulfide bond" evidence="6">
    <location>
        <begin position="196"/>
        <end position="205"/>
    </location>
</feature>
<dbReference type="Gene3D" id="2.10.25.10">
    <property type="entry name" value="Laminin"/>
    <property type="match status" value="3"/>
</dbReference>
<dbReference type="PANTHER" id="PTHR24020">
    <property type="entry name" value="COLLAGEN ALPHA"/>
    <property type="match status" value="1"/>
</dbReference>
<organism evidence="9 10">
    <name type="scientific">Pinctada imbricata</name>
    <name type="common">Atlantic pearl-oyster</name>
    <name type="synonym">Pinctada martensii</name>
    <dbReference type="NCBI Taxonomy" id="66713"/>
    <lineage>
        <taxon>Eukaryota</taxon>
        <taxon>Metazoa</taxon>
        <taxon>Spiralia</taxon>
        <taxon>Lophotrochozoa</taxon>
        <taxon>Mollusca</taxon>
        <taxon>Bivalvia</taxon>
        <taxon>Autobranchia</taxon>
        <taxon>Pteriomorphia</taxon>
        <taxon>Pterioida</taxon>
        <taxon>Pterioidea</taxon>
        <taxon>Pteriidae</taxon>
        <taxon>Pinctada</taxon>
    </lineage>
</organism>
<dbReference type="InterPro" id="IPR049883">
    <property type="entry name" value="NOTCH1_EGF-like"/>
</dbReference>
<evidence type="ECO:0000259" key="7">
    <source>
        <dbReference type="PROSITE" id="PS50026"/>
    </source>
</evidence>
<evidence type="ECO:0000256" key="6">
    <source>
        <dbReference type="PROSITE-ProRule" id="PRU00076"/>
    </source>
</evidence>
<dbReference type="FunFam" id="2.10.25.10:FF:000151">
    <property type="entry name" value="FAT atypical cadherin 4"/>
    <property type="match status" value="1"/>
</dbReference>
<evidence type="ECO:0000256" key="5">
    <source>
        <dbReference type="ARBA" id="ARBA00023180"/>
    </source>
</evidence>
<evidence type="ECO:0000256" key="2">
    <source>
        <dbReference type="ARBA" id="ARBA00022729"/>
    </source>
</evidence>
<dbReference type="PROSITE" id="PS01187">
    <property type="entry name" value="EGF_CA"/>
    <property type="match status" value="2"/>
</dbReference>
<dbReference type="PANTHER" id="PTHR24020:SF20">
    <property type="entry name" value="PH DOMAIN-CONTAINING PROTEIN"/>
    <property type="match status" value="1"/>
</dbReference>
<dbReference type="Pfam" id="PF00008">
    <property type="entry name" value="EGF"/>
    <property type="match status" value="1"/>
</dbReference>
<comment type="caution">
    <text evidence="9">The sequence shown here is derived from an EMBL/GenBank/DDBJ whole genome shotgun (WGS) entry which is preliminary data.</text>
</comment>
<keyword evidence="10" id="KW-1185">Reference proteome</keyword>
<evidence type="ECO:0000313" key="9">
    <source>
        <dbReference type="EMBL" id="KAK3099469.1"/>
    </source>
</evidence>
<feature type="domain" description="VWFA" evidence="8">
    <location>
        <begin position="293"/>
        <end position="470"/>
    </location>
</feature>
<dbReference type="SUPFAM" id="SSF57184">
    <property type="entry name" value="Growth factor receptor domain"/>
    <property type="match status" value="1"/>
</dbReference>
<sequence length="679" mass="75314">MDESGSVGRSDFQIMKNFVADFMSAFAIGPNRFTVTTFNSWPTLQIELSENADLGQLQKKVGDLYYNGGGTDIESALRNARLHSFRNARPGVPQILVLITDGQSSGQIVQEANLLKGRGVIIFCVGVGYGINENLLRSISSDSSYTLIVHSFDLLMDIKDRLSHNTCSSDIDECTSSPCKNGGVCENHYGGMKCRCHGGWGGTYCDGDVNECEPSNPCQNGGTCHNTPGSYNCSCHPGFTGRNCETDINECLAFPCLNNAICNNTIGSYWCECVDNWDGAICSIDLCKTKAADLIFLVDTSMSTSNTWFEKQLDFIKNTINKLTLDDDKFNVSVISYSTDAFVDVDFNSYENKTDFMEKLGNITYQNGTTNLTKAFEEAKRVLTSRKGAAQFVFLLTDGMPLNLSEAVNGITLLRNHLMTSSFDNNLFILSQGDDVRPEGIAALSDDRFYYRDTFTTHNNEALFESFRILVDEKCTACTKTYSDETDMVFLIDIGTRQPYTTFILQTAVLDRFTHRLKILNLHENHTQVSALTFSSDVKEILWLNSTYDPDTVKSFLSGVTIDESNSTSDVARALRFVRTEVFSENHGARLSSRKIVFLPITGYDSDVKATFSEAQKLKSDGTLIFTLGIGSEFSEDDVLNLSTDALFAVFAEEGTTDENVRMLLKHAKYHSCTSRINS</sequence>
<dbReference type="CDD" id="cd00053">
    <property type="entry name" value="EGF"/>
    <property type="match status" value="1"/>
</dbReference>